<dbReference type="Proteomes" id="UP000248014">
    <property type="component" value="Unassembled WGS sequence"/>
</dbReference>
<dbReference type="SMART" id="SM00470">
    <property type="entry name" value="ParB"/>
    <property type="match status" value="1"/>
</dbReference>
<dbReference type="AlphaFoldDB" id="A0A2V3UR59"/>
<dbReference type="Pfam" id="PF02195">
    <property type="entry name" value="ParB_N"/>
    <property type="match status" value="1"/>
</dbReference>
<feature type="region of interest" description="Disordered" evidence="1">
    <location>
        <begin position="664"/>
        <end position="683"/>
    </location>
</feature>
<feature type="compositionally biased region" description="Basic and acidic residues" evidence="1">
    <location>
        <begin position="664"/>
        <end position="678"/>
    </location>
</feature>
<accession>A0A2V3UR59</accession>
<dbReference type="RefSeq" id="WP_110300452.1">
    <property type="nucleotide sequence ID" value="NZ_QJJM01000030.1"/>
</dbReference>
<dbReference type="InterPro" id="IPR036086">
    <property type="entry name" value="ParB/Sulfiredoxin_sf"/>
</dbReference>
<sequence length="706" mass="77459">MAKQPAKITLSPSRDIPFDQLVLSQSNVRRVKSGVSIPELAEDIARRTLLQSLNVRPVVDADGQETGIFEVPAGGRRYRALELLVKQRRLARTAPIPCIVKLSDDGVSAEEDSYAENALREQLHPLDQFRAMQAMIDKGSAVEDIAAHFMTTPGVVRQRLKLASVSPKLHDIYADDGMTLEQLMAFTVSDDHDRQEQVWEMLAHSFNKSAAFIRQRLTENSVRVADKRVRFVTVDAYVAAGGCVMRDLFEDDDGGWLTDPALLHRLVEERLGVETSRIEAEGWKWVTAAVDLPWNVTNGLREIAGNEVPMTADEQAMLVQAQQEMGRIEAEWADDPNVPDEIHDRIDALEREISRLAERPVTFDPVEMAIAGVFVTIEADGSLCVERGYVRPEDEPVSEAESDADGMVINPGSGETAVSSSINGQNVEAGNAGTAAGADDDDGDDEVLKALPDRLVADLTAWRTLALQDAFAQNPATAFAAVLHALVLSTFYSYSRESCLQLTLNQVSFANPPAGLRDSAPARAIADRSKQWADRLPDSDTELWDALLEFGAEEQASLFAHCASLAVNAQAEVVPKYDNGRVSAHSVARRVEHSHVLARAVDLDLISVGWKPTVDGYFRSVTKPRILADVTEARGEQFAAMIDHLKKADMAREAERLLEDARWLPEPLRTPEHPRAEEQGACPDPEEIAVPAFLAGDDPAYAIAAE</sequence>
<dbReference type="GO" id="GO:0005694">
    <property type="term" value="C:chromosome"/>
    <property type="evidence" value="ECO:0007669"/>
    <property type="project" value="TreeGrafter"/>
</dbReference>
<evidence type="ECO:0000313" key="3">
    <source>
        <dbReference type="EMBL" id="PXW67397.1"/>
    </source>
</evidence>
<dbReference type="SUPFAM" id="SSF109709">
    <property type="entry name" value="KorB DNA-binding domain-like"/>
    <property type="match status" value="1"/>
</dbReference>
<dbReference type="PANTHER" id="PTHR33375">
    <property type="entry name" value="CHROMOSOME-PARTITIONING PROTEIN PARB-RELATED"/>
    <property type="match status" value="1"/>
</dbReference>
<dbReference type="SUPFAM" id="SSF110849">
    <property type="entry name" value="ParB/Sulfiredoxin"/>
    <property type="match status" value="1"/>
</dbReference>
<dbReference type="Gene3D" id="3.90.1530.30">
    <property type="match status" value="1"/>
</dbReference>
<name>A0A2V3UR59_9SPHN</name>
<dbReference type="GO" id="GO:0007059">
    <property type="term" value="P:chromosome segregation"/>
    <property type="evidence" value="ECO:0007669"/>
    <property type="project" value="TreeGrafter"/>
</dbReference>
<dbReference type="FunFam" id="3.90.1530.30:FF:000002">
    <property type="entry name" value="Chromosome partitioning protein ParB"/>
    <property type="match status" value="1"/>
</dbReference>
<dbReference type="OrthoDB" id="9813122at2"/>
<gene>
    <name evidence="3" type="ORF">C7451_1307</name>
</gene>
<evidence type="ECO:0000313" key="4">
    <source>
        <dbReference type="Proteomes" id="UP000248014"/>
    </source>
</evidence>
<dbReference type="InterPro" id="IPR050336">
    <property type="entry name" value="Chromosome_partition/occlusion"/>
</dbReference>
<dbReference type="PANTHER" id="PTHR33375:SF7">
    <property type="entry name" value="CHROMOSOME 2-PARTITIONING PROTEIN PARB-RELATED"/>
    <property type="match status" value="1"/>
</dbReference>
<dbReference type="InterPro" id="IPR003115">
    <property type="entry name" value="ParB_N"/>
</dbReference>
<reference evidence="3 4" key="1">
    <citation type="submission" date="2018-05" db="EMBL/GenBank/DDBJ databases">
        <title>Genomic Encyclopedia of Type Strains, Phase IV (KMG-IV): sequencing the most valuable type-strain genomes for metagenomic binning, comparative biology and taxonomic classification.</title>
        <authorList>
            <person name="Goeker M."/>
        </authorList>
    </citation>
    <scope>NUCLEOTIDE SEQUENCE [LARGE SCALE GENOMIC DNA]</scope>
    <source>
        <strain evidence="3 4">DSM 3183</strain>
    </source>
</reference>
<feature type="domain" description="ParB-like N-terminal" evidence="2">
    <location>
        <begin position="14"/>
        <end position="118"/>
    </location>
</feature>
<dbReference type="CDD" id="cd16406">
    <property type="entry name" value="ParB_N_like"/>
    <property type="match status" value="1"/>
</dbReference>
<organism evidence="3 4">
    <name type="scientific">Blastomonas natatoria</name>
    <dbReference type="NCBI Taxonomy" id="34015"/>
    <lineage>
        <taxon>Bacteria</taxon>
        <taxon>Pseudomonadati</taxon>
        <taxon>Pseudomonadota</taxon>
        <taxon>Alphaproteobacteria</taxon>
        <taxon>Sphingomonadales</taxon>
        <taxon>Sphingomonadaceae</taxon>
        <taxon>Blastomonas</taxon>
    </lineage>
</organism>
<evidence type="ECO:0000256" key="1">
    <source>
        <dbReference type="SAM" id="MobiDB-lite"/>
    </source>
</evidence>
<comment type="caution">
    <text evidence="3">The sequence shown here is derived from an EMBL/GenBank/DDBJ whole genome shotgun (WGS) entry which is preliminary data.</text>
</comment>
<proteinExistence type="predicted"/>
<protein>
    <submittedName>
        <fullName evidence="3">ParB family protein</fullName>
    </submittedName>
</protein>
<dbReference type="EMBL" id="QJJM01000030">
    <property type="protein sequence ID" value="PXW67397.1"/>
    <property type="molecule type" value="Genomic_DNA"/>
</dbReference>
<evidence type="ECO:0000259" key="2">
    <source>
        <dbReference type="SMART" id="SM00470"/>
    </source>
</evidence>
<dbReference type="Gene3D" id="1.10.10.2830">
    <property type="match status" value="1"/>
</dbReference>
<keyword evidence="4" id="KW-1185">Reference proteome</keyword>